<dbReference type="EMBL" id="BRZM01001550">
    <property type="protein sequence ID" value="GLD73388.1"/>
    <property type="molecule type" value="Genomic_DNA"/>
</dbReference>
<evidence type="ECO:0000256" key="5">
    <source>
        <dbReference type="ARBA" id="ARBA00023015"/>
    </source>
</evidence>
<dbReference type="PROSITE" id="PS00031">
    <property type="entry name" value="NUCLEAR_REC_DBD_1"/>
    <property type="match status" value="1"/>
</dbReference>
<dbReference type="FunFam" id="3.30.50.10:FF:000030">
    <property type="entry name" value="Nuclear Hormone Receptor family"/>
    <property type="match status" value="1"/>
</dbReference>
<evidence type="ECO:0000259" key="10">
    <source>
        <dbReference type="PROSITE" id="PS51030"/>
    </source>
</evidence>
<dbReference type="PANTHER" id="PTHR24082:SF38">
    <property type="entry name" value="VITAMIN D3 RECEPTOR"/>
    <property type="match status" value="1"/>
</dbReference>
<dbReference type="PANTHER" id="PTHR24082">
    <property type="entry name" value="NUCLEAR HORMONE RECEPTOR"/>
    <property type="match status" value="1"/>
</dbReference>
<evidence type="ECO:0000313" key="11">
    <source>
        <dbReference type="EMBL" id="GLD73388.1"/>
    </source>
</evidence>
<evidence type="ECO:0000256" key="3">
    <source>
        <dbReference type="ARBA" id="ARBA00022771"/>
    </source>
</evidence>
<dbReference type="PROSITE" id="PS51030">
    <property type="entry name" value="NUCLEAR_REC_DBD_2"/>
    <property type="match status" value="1"/>
</dbReference>
<evidence type="ECO:0000313" key="12">
    <source>
        <dbReference type="Proteomes" id="UP001279410"/>
    </source>
</evidence>
<dbReference type="InterPro" id="IPR000324">
    <property type="entry name" value="VitD_rcpt"/>
</dbReference>
<dbReference type="PRINTS" id="PR00047">
    <property type="entry name" value="STROIDFINGER"/>
</dbReference>
<keyword evidence="2" id="KW-0479">Metal-binding</keyword>
<comment type="caution">
    <text evidence="11">The sequence shown here is derived from an EMBL/GenBank/DDBJ whole genome shotgun (WGS) entry which is preliminary data.</text>
</comment>
<dbReference type="GO" id="GO:0000122">
    <property type="term" value="P:negative regulation of transcription by RNA polymerase II"/>
    <property type="evidence" value="ECO:0007669"/>
    <property type="project" value="TreeGrafter"/>
</dbReference>
<dbReference type="GO" id="GO:0005634">
    <property type="term" value="C:nucleus"/>
    <property type="evidence" value="ECO:0007669"/>
    <property type="project" value="InterPro"/>
</dbReference>
<dbReference type="SMART" id="SM00399">
    <property type="entry name" value="ZnF_C4"/>
    <property type="match status" value="1"/>
</dbReference>
<dbReference type="GO" id="GO:0030154">
    <property type="term" value="P:cell differentiation"/>
    <property type="evidence" value="ECO:0007669"/>
    <property type="project" value="TreeGrafter"/>
</dbReference>
<evidence type="ECO:0000256" key="9">
    <source>
        <dbReference type="ARBA" id="ARBA00023242"/>
    </source>
</evidence>
<sequence length="129" mass="14576">MEPMTVTTSVVGPDEFDRNAPRICGVCGDKATGFHFNAMTCEGCKGFFRRSMKRKASFTCPFNGSCTITKDNRRHCQACRLKRCIDIGMMKECGDAADLGFTANLVTDRRTGWLRELLYQISVCWRTVR</sequence>
<dbReference type="SUPFAM" id="SSF57716">
    <property type="entry name" value="Glucocorticoid receptor-like (DNA-binding domain)"/>
    <property type="match status" value="1"/>
</dbReference>
<reference evidence="11" key="1">
    <citation type="submission" date="2022-08" db="EMBL/GenBank/DDBJ databases">
        <title>Genome sequencing of akame (Lates japonicus).</title>
        <authorList>
            <person name="Hashiguchi Y."/>
            <person name="Takahashi H."/>
        </authorList>
    </citation>
    <scope>NUCLEOTIDE SEQUENCE</scope>
    <source>
        <strain evidence="11">Kochi</strain>
    </source>
</reference>
<keyword evidence="12" id="KW-1185">Reference proteome</keyword>
<dbReference type="GO" id="GO:0070644">
    <property type="term" value="F:vitamin D response element binding"/>
    <property type="evidence" value="ECO:0007669"/>
    <property type="project" value="TreeGrafter"/>
</dbReference>
<name>A0AAD3NIY1_LATJO</name>
<keyword evidence="3" id="KW-0863">Zinc-finger</keyword>
<evidence type="ECO:0000256" key="2">
    <source>
        <dbReference type="ARBA" id="ARBA00022723"/>
    </source>
</evidence>
<organism evidence="11 12">
    <name type="scientific">Lates japonicus</name>
    <name type="common">Japanese lates</name>
    <dbReference type="NCBI Taxonomy" id="270547"/>
    <lineage>
        <taxon>Eukaryota</taxon>
        <taxon>Metazoa</taxon>
        <taxon>Chordata</taxon>
        <taxon>Craniata</taxon>
        <taxon>Vertebrata</taxon>
        <taxon>Euteleostomi</taxon>
        <taxon>Actinopterygii</taxon>
        <taxon>Neopterygii</taxon>
        <taxon>Teleostei</taxon>
        <taxon>Neoteleostei</taxon>
        <taxon>Acanthomorphata</taxon>
        <taxon>Carangaria</taxon>
        <taxon>Carangaria incertae sedis</taxon>
        <taxon>Centropomidae</taxon>
        <taxon>Lates</taxon>
    </lineage>
</organism>
<keyword evidence="9" id="KW-0539">Nucleus</keyword>
<evidence type="ECO:0000256" key="7">
    <source>
        <dbReference type="ARBA" id="ARBA00023163"/>
    </source>
</evidence>
<dbReference type="GO" id="GO:0045944">
    <property type="term" value="P:positive regulation of transcription by RNA polymerase II"/>
    <property type="evidence" value="ECO:0007669"/>
    <property type="project" value="TreeGrafter"/>
</dbReference>
<dbReference type="GO" id="GO:0004879">
    <property type="term" value="F:nuclear receptor activity"/>
    <property type="evidence" value="ECO:0007669"/>
    <property type="project" value="InterPro"/>
</dbReference>
<gene>
    <name evidence="11" type="ORF">AKAME5_002471300</name>
</gene>
<evidence type="ECO:0000256" key="8">
    <source>
        <dbReference type="ARBA" id="ARBA00023170"/>
    </source>
</evidence>
<dbReference type="InterPro" id="IPR050234">
    <property type="entry name" value="Nuclear_hormone_rcpt_NR1"/>
</dbReference>
<dbReference type="AlphaFoldDB" id="A0AAD3NIY1"/>
<keyword evidence="6" id="KW-0238">DNA-binding</keyword>
<dbReference type="PRINTS" id="PR00350">
    <property type="entry name" value="VITAMINDR"/>
</dbReference>
<evidence type="ECO:0000256" key="6">
    <source>
        <dbReference type="ARBA" id="ARBA00023125"/>
    </source>
</evidence>
<dbReference type="GO" id="GO:0008270">
    <property type="term" value="F:zinc ion binding"/>
    <property type="evidence" value="ECO:0007669"/>
    <property type="project" value="UniProtKB-KW"/>
</dbReference>
<evidence type="ECO:0000256" key="4">
    <source>
        <dbReference type="ARBA" id="ARBA00022833"/>
    </source>
</evidence>
<comment type="similarity">
    <text evidence="1">Belongs to the nuclear hormone receptor family.</text>
</comment>
<accession>A0AAD3NIY1</accession>
<keyword evidence="5" id="KW-0805">Transcription regulation</keyword>
<dbReference type="Pfam" id="PF00105">
    <property type="entry name" value="zf-C4"/>
    <property type="match status" value="1"/>
</dbReference>
<evidence type="ECO:0000256" key="1">
    <source>
        <dbReference type="ARBA" id="ARBA00005993"/>
    </source>
</evidence>
<protein>
    <submittedName>
        <fullName evidence="11">Vitamin D3 receptor A-like protein</fullName>
    </submittedName>
</protein>
<dbReference type="Proteomes" id="UP001279410">
    <property type="component" value="Unassembled WGS sequence"/>
</dbReference>
<dbReference type="Gene3D" id="3.30.50.10">
    <property type="entry name" value="Erythroid Transcription Factor GATA-1, subunit A"/>
    <property type="match status" value="1"/>
</dbReference>
<keyword evidence="8 11" id="KW-0675">Receptor</keyword>
<dbReference type="InterPro" id="IPR001628">
    <property type="entry name" value="Znf_hrmn_rcpt"/>
</dbReference>
<dbReference type="InterPro" id="IPR013088">
    <property type="entry name" value="Znf_NHR/GATA"/>
</dbReference>
<proteinExistence type="inferred from homology"/>
<keyword evidence="4" id="KW-0862">Zinc</keyword>
<feature type="domain" description="Nuclear receptor" evidence="10">
    <location>
        <begin position="21"/>
        <end position="96"/>
    </location>
</feature>
<keyword evidence="7" id="KW-0804">Transcription</keyword>